<dbReference type="Proteomes" id="UP000001514">
    <property type="component" value="Unassembled WGS sequence"/>
</dbReference>
<evidence type="ECO:0000313" key="2">
    <source>
        <dbReference type="Proteomes" id="UP000001514"/>
    </source>
</evidence>
<dbReference type="AlphaFoldDB" id="D8RSX2"/>
<protein>
    <recommendedName>
        <fullName evidence="3">AB hydrolase-1 domain-containing protein</fullName>
    </recommendedName>
</protein>
<dbReference type="PANTHER" id="PTHR10992">
    <property type="entry name" value="METHYLESTERASE FAMILY MEMBER"/>
    <property type="match status" value="1"/>
</dbReference>
<accession>D8RSX2</accession>
<dbReference type="KEGG" id="smo:SELMODRAFT_414480"/>
<reference evidence="1 2" key="1">
    <citation type="journal article" date="2011" name="Science">
        <title>The Selaginella genome identifies genetic changes associated with the evolution of vascular plants.</title>
        <authorList>
            <person name="Banks J.A."/>
            <person name="Nishiyama T."/>
            <person name="Hasebe M."/>
            <person name="Bowman J.L."/>
            <person name="Gribskov M."/>
            <person name="dePamphilis C."/>
            <person name="Albert V.A."/>
            <person name="Aono N."/>
            <person name="Aoyama T."/>
            <person name="Ambrose B.A."/>
            <person name="Ashton N.W."/>
            <person name="Axtell M.J."/>
            <person name="Barker E."/>
            <person name="Barker M.S."/>
            <person name="Bennetzen J.L."/>
            <person name="Bonawitz N.D."/>
            <person name="Chapple C."/>
            <person name="Cheng C."/>
            <person name="Correa L.G."/>
            <person name="Dacre M."/>
            <person name="DeBarry J."/>
            <person name="Dreyer I."/>
            <person name="Elias M."/>
            <person name="Engstrom E.M."/>
            <person name="Estelle M."/>
            <person name="Feng L."/>
            <person name="Finet C."/>
            <person name="Floyd S.K."/>
            <person name="Frommer W.B."/>
            <person name="Fujita T."/>
            <person name="Gramzow L."/>
            <person name="Gutensohn M."/>
            <person name="Harholt J."/>
            <person name="Hattori M."/>
            <person name="Heyl A."/>
            <person name="Hirai T."/>
            <person name="Hiwatashi Y."/>
            <person name="Ishikawa M."/>
            <person name="Iwata M."/>
            <person name="Karol K.G."/>
            <person name="Koehler B."/>
            <person name="Kolukisaoglu U."/>
            <person name="Kubo M."/>
            <person name="Kurata T."/>
            <person name="Lalonde S."/>
            <person name="Li K."/>
            <person name="Li Y."/>
            <person name="Litt A."/>
            <person name="Lyons E."/>
            <person name="Manning G."/>
            <person name="Maruyama T."/>
            <person name="Michael T.P."/>
            <person name="Mikami K."/>
            <person name="Miyazaki S."/>
            <person name="Morinaga S."/>
            <person name="Murata T."/>
            <person name="Mueller-Roeber B."/>
            <person name="Nelson D.R."/>
            <person name="Obara M."/>
            <person name="Oguri Y."/>
            <person name="Olmstead R.G."/>
            <person name="Onodera N."/>
            <person name="Petersen B.L."/>
            <person name="Pils B."/>
            <person name="Prigge M."/>
            <person name="Rensing S.A."/>
            <person name="Riano-Pachon D.M."/>
            <person name="Roberts A.W."/>
            <person name="Sato Y."/>
            <person name="Scheller H.V."/>
            <person name="Schulz B."/>
            <person name="Schulz C."/>
            <person name="Shakirov E.V."/>
            <person name="Shibagaki N."/>
            <person name="Shinohara N."/>
            <person name="Shippen D.E."/>
            <person name="Soerensen I."/>
            <person name="Sotooka R."/>
            <person name="Sugimoto N."/>
            <person name="Sugita M."/>
            <person name="Sumikawa N."/>
            <person name="Tanurdzic M."/>
            <person name="Theissen G."/>
            <person name="Ulvskov P."/>
            <person name="Wakazuki S."/>
            <person name="Weng J.K."/>
            <person name="Willats W.W."/>
            <person name="Wipf D."/>
            <person name="Wolf P.G."/>
            <person name="Yang L."/>
            <person name="Zimmer A.D."/>
            <person name="Zhu Q."/>
            <person name="Mitros T."/>
            <person name="Hellsten U."/>
            <person name="Loque D."/>
            <person name="Otillar R."/>
            <person name="Salamov A."/>
            <person name="Schmutz J."/>
            <person name="Shapiro H."/>
            <person name="Lindquist E."/>
            <person name="Lucas S."/>
            <person name="Rokhsar D."/>
            <person name="Grigoriev I.V."/>
        </authorList>
    </citation>
    <scope>NUCLEOTIDE SEQUENCE [LARGE SCALE GENOMIC DNA]</scope>
</reference>
<dbReference type="SUPFAM" id="SSF53474">
    <property type="entry name" value="alpha/beta-Hydrolases"/>
    <property type="match status" value="1"/>
</dbReference>
<keyword evidence="2" id="KW-1185">Reference proteome</keyword>
<dbReference type="InterPro" id="IPR045889">
    <property type="entry name" value="MES/HNL"/>
</dbReference>
<name>D8RSX2_SELML</name>
<dbReference type="InParanoid" id="D8RSX2"/>
<proteinExistence type="predicted"/>
<dbReference type="HOGENOM" id="CLU_1573324_0_0_1"/>
<dbReference type="PANTHER" id="PTHR10992:SF1032">
    <property type="entry name" value="METHYLESTERASE 17"/>
    <property type="match status" value="1"/>
</dbReference>
<dbReference type="EMBL" id="GL377588">
    <property type="protein sequence ID" value="EFJ25146.1"/>
    <property type="molecule type" value="Genomic_DNA"/>
</dbReference>
<organism evidence="2">
    <name type="scientific">Selaginella moellendorffii</name>
    <name type="common">Spikemoss</name>
    <dbReference type="NCBI Taxonomy" id="88036"/>
    <lineage>
        <taxon>Eukaryota</taxon>
        <taxon>Viridiplantae</taxon>
        <taxon>Streptophyta</taxon>
        <taxon>Embryophyta</taxon>
        <taxon>Tracheophyta</taxon>
        <taxon>Lycopodiopsida</taxon>
        <taxon>Selaginellales</taxon>
        <taxon>Selaginellaceae</taxon>
        <taxon>Selaginella</taxon>
    </lineage>
</organism>
<dbReference type="Gene3D" id="3.40.50.1820">
    <property type="entry name" value="alpha/beta hydrolase"/>
    <property type="match status" value="1"/>
</dbReference>
<dbReference type="InterPro" id="IPR029058">
    <property type="entry name" value="AB_hydrolase_fold"/>
</dbReference>
<evidence type="ECO:0000313" key="1">
    <source>
        <dbReference type="EMBL" id="EFJ25146.1"/>
    </source>
</evidence>
<evidence type="ECO:0008006" key="3">
    <source>
        <dbReference type="Google" id="ProtNLM"/>
    </source>
</evidence>
<sequence length="170" mass="18622">MIERLILAKEISGIVGDDKNLGSGTRASAIGDETWRLQDSPCNLAFSMKTETTREDSRARLFFSGGLWKKAPTVKILFTVTEVLATFFRTRAIVSRPMVEIHLQVSNTSGSSKVVLVGSSLAGLSLTLVLEMYPEKIAAAVYLSALMLPSGPIAATLFKQFRYFKLLETT</sequence>
<dbReference type="Gramene" id="EFJ25146">
    <property type="protein sequence ID" value="EFJ25146"/>
    <property type="gene ID" value="SELMODRAFT_414480"/>
</dbReference>
<gene>
    <name evidence="1" type="ORF">SELMODRAFT_414480</name>
</gene>